<gene>
    <name evidence="1" type="ORF">PRLR5076_10520</name>
</gene>
<evidence type="ECO:0000313" key="1">
    <source>
        <dbReference type="EMBL" id="GJG58201.1"/>
    </source>
</evidence>
<reference evidence="1" key="1">
    <citation type="journal article" date="2022" name="Int. J. Syst. Evol. Microbiol.">
        <title>Prevotella lacticifex sp. nov., isolated from the rumen of cows.</title>
        <authorList>
            <person name="Shinkai T."/>
            <person name="Ikeyama N."/>
            <person name="Kumagai M."/>
            <person name="Ohmori H."/>
            <person name="Sakamoto M."/>
            <person name="Ohkuma M."/>
            <person name="Mitsumori M."/>
        </authorList>
    </citation>
    <scope>NUCLEOTIDE SEQUENCE</scope>
    <source>
        <strain evidence="1">R5076</strain>
    </source>
</reference>
<dbReference type="AlphaFoldDB" id="A0A9R1C8Y2"/>
<dbReference type="Proteomes" id="UP000825483">
    <property type="component" value="Unassembled WGS sequence"/>
</dbReference>
<dbReference type="RefSeq" id="WP_223927325.1">
    <property type="nucleotide sequence ID" value="NZ_BPTU01000003.1"/>
</dbReference>
<dbReference type="GeneID" id="72467983"/>
<comment type="caution">
    <text evidence="1">The sequence shown here is derived from an EMBL/GenBank/DDBJ whole genome shotgun (WGS) entry which is preliminary data.</text>
</comment>
<protein>
    <recommendedName>
        <fullName evidence="3">Prevent-host-death family protein</fullName>
    </recommendedName>
</protein>
<name>A0A9R1C8Y2_9BACT</name>
<dbReference type="EMBL" id="BPUB01000001">
    <property type="protein sequence ID" value="GJG58201.1"/>
    <property type="molecule type" value="Genomic_DNA"/>
</dbReference>
<keyword evidence="2" id="KW-1185">Reference proteome</keyword>
<evidence type="ECO:0008006" key="3">
    <source>
        <dbReference type="Google" id="ProtNLM"/>
    </source>
</evidence>
<accession>A0A9R1C8Y2</accession>
<sequence>MIVLTGREFRANQAKYVGVAQSGEDVVVKSRAGSFRIVPIKNDDIVIGKDDLSENLYRALLEVKGAREGKGNLMDWEEFKNEMER</sequence>
<organism evidence="1 2">
    <name type="scientific">Prevotella lacticifex</name>
    <dbReference type="NCBI Taxonomy" id="2854755"/>
    <lineage>
        <taxon>Bacteria</taxon>
        <taxon>Pseudomonadati</taxon>
        <taxon>Bacteroidota</taxon>
        <taxon>Bacteroidia</taxon>
        <taxon>Bacteroidales</taxon>
        <taxon>Prevotellaceae</taxon>
        <taxon>Prevotella</taxon>
    </lineage>
</organism>
<evidence type="ECO:0000313" key="2">
    <source>
        <dbReference type="Proteomes" id="UP000825483"/>
    </source>
</evidence>
<proteinExistence type="predicted"/>